<dbReference type="PROSITE" id="PS01135">
    <property type="entry name" value="FTSZ_2"/>
    <property type="match status" value="1"/>
</dbReference>
<dbReference type="PROSITE" id="PS01134">
    <property type="entry name" value="FTSZ_1"/>
    <property type="match status" value="1"/>
</dbReference>
<dbReference type="SMART" id="SM00864">
    <property type="entry name" value="Tubulin"/>
    <property type="match status" value="1"/>
</dbReference>
<dbReference type="GO" id="GO:0005737">
    <property type="term" value="C:cytoplasm"/>
    <property type="evidence" value="ECO:0007669"/>
    <property type="project" value="UniProtKB-SubCell"/>
</dbReference>
<dbReference type="SUPFAM" id="SSF55307">
    <property type="entry name" value="Tubulin C-terminal domain-like"/>
    <property type="match status" value="1"/>
</dbReference>
<dbReference type="NCBIfam" id="TIGR00065">
    <property type="entry name" value="ftsZ"/>
    <property type="match status" value="1"/>
</dbReference>
<dbReference type="EMBL" id="BHZE01000013">
    <property type="protein sequence ID" value="GCD77923.1"/>
    <property type="molecule type" value="Genomic_DNA"/>
</dbReference>
<dbReference type="GO" id="GO:0000917">
    <property type="term" value="P:division septum assembly"/>
    <property type="evidence" value="ECO:0007669"/>
    <property type="project" value="UniProtKB-KW"/>
</dbReference>
<dbReference type="InterPro" id="IPR020805">
    <property type="entry name" value="Cell_div_FtsZ_CS"/>
</dbReference>
<dbReference type="GO" id="GO:0043093">
    <property type="term" value="P:FtsZ-dependent cytokinesis"/>
    <property type="evidence" value="ECO:0007669"/>
    <property type="project" value="UniProtKB-UniRule"/>
</dbReference>
<evidence type="ECO:0000259" key="9">
    <source>
        <dbReference type="SMART" id="SM00865"/>
    </source>
</evidence>
<dbReference type="CDD" id="cd02201">
    <property type="entry name" value="FtsZ_type1"/>
    <property type="match status" value="1"/>
</dbReference>
<accession>A0A401XLP0</accession>
<keyword evidence="4 6" id="KW-0717">Septation</keyword>
<keyword evidence="11" id="KW-1185">Reference proteome</keyword>
<feature type="binding site" evidence="4">
    <location>
        <begin position="114"/>
        <end position="116"/>
    </location>
    <ligand>
        <name>GTP</name>
        <dbReference type="ChEBI" id="CHEBI:37565"/>
    </ligand>
</feature>
<dbReference type="InterPro" id="IPR000158">
    <property type="entry name" value="Cell_div_FtsZ"/>
</dbReference>
<dbReference type="Proteomes" id="UP000286715">
    <property type="component" value="Unassembled WGS sequence"/>
</dbReference>
<keyword evidence="4 6" id="KW-0132">Cell division</keyword>
<feature type="domain" description="Tubulin/FtsZ GTPase" evidence="8">
    <location>
        <begin position="18"/>
        <end position="210"/>
    </location>
</feature>
<dbReference type="GO" id="GO:0005525">
    <property type="term" value="F:GTP binding"/>
    <property type="evidence" value="ECO:0007669"/>
    <property type="project" value="UniProtKB-UniRule"/>
</dbReference>
<feature type="binding site" evidence="4">
    <location>
        <begin position="26"/>
        <end position="30"/>
    </location>
    <ligand>
        <name>GTP</name>
        <dbReference type="ChEBI" id="CHEBI:37565"/>
    </ligand>
</feature>
<dbReference type="GO" id="GO:0032153">
    <property type="term" value="C:cell division site"/>
    <property type="evidence" value="ECO:0007669"/>
    <property type="project" value="UniProtKB-UniRule"/>
</dbReference>
<dbReference type="FunFam" id="3.40.50.1440:FF:000001">
    <property type="entry name" value="Cell division protein FtsZ"/>
    <property type="match status" value="1"/>
</dbReference>
<feature type="domain" description="Tubulin/FtsZ 2-layer sandwich" evidence="9">
    <location>
        <begin position="212"/>
        <end position="330"/>
    </location>
</feature>
<protein>
    <recommendedName>
        <fullName evidence="4 5">Cell division protein FtsZ</fullName>
    </recommendedName>
</protein>
<comment type="subcellular location">
    <subcellularLocation>
        <location evidence="4">Cytoplasm</location>
    </subcellularLocation>
    <text evidence="4">Assembles at midcell at the inner surface of the cytoplasmic membrane.</text>
</comment>
<dbReference type="SUPFAM" id="SSF52490">
    <property type="entry name" value="Tubulin nucleotide-binding domain-like"/>
    <property type="match status" value="1"/>
</dbReference>
<dbReference type="InterPro" id="IPR037103">
    <property type="entry name" value="Tubulin/FtsZ-like_C"/>
</dbReference>
<sequence>METSEILNFDLPKNKSSIIKVIGVGGGGGNAVNYMYSLGIKGVDYAICNTDRQHLENSPVPIKLQLGANITEGLGAGANPSVGRAAAEESRAEIEKLLAQDTKMVFITAGMGGGTGTGAAPVIAEIARALGILTVGIVTTPFGFEGRLRLQQAEAGIAEMKKHTDSLIIINNNKLREIFGNLYWKDGFAKADEVVATAARSIAEVITRNFNINIDLRDVKTVLSNSGTAIMGSGRASGTDRASKAVKLALDSPLLNDNHIHGATNVLLLINGSSDVTIDEIGEINDYIQDQAGGNANIIMGLGEDESLGQEISVTVIATGFNRDNTRLITEEPEKKVHFLTTDEVQSPAPKPAEKTPLPTKAQESTPKVIQPSLLDIEETSDKKLENEKQEIPSNTLEQVKPQNPTVKEIKISENSDEEIRFTLEDENEEIQITYITDNDESAQVVEFDFEKPLNEIFSSNTQEVATQTPVEEKITATYDSGVKVFELMDEEEKQVQKVAAQFESEDETLEFEIKVKNEVPSLPKKSNKKEVTEEEDFFDKPIEYALNNLSKSRRENLRKYNHIFRNKKHQIDEMHAEPAYKRRGINIEKELYSKKNSESRFTVSGKGNNTELRTNNSFLHDNVD</sequence>
<dbReference type="GO" id="GO:0003924">
    <property type="term" value="F:GTPase activity"/>
    <property type="evidence" value="ECO:0007669"/>
    <property type="project" value="UniProtKB-UniRule"/>
</dbReference>
<evidence type="ECO:0000256" key="1">
    <source>
        <dbReference type="ARBA" id="ARBA00009690"/>
    </source>
</evidence>
<feature type="region of interest" description="Disordered" evidence="7">
    <location>
        <begin position="341"/>
        <end position="368"/>
    </location>
</feature>
<evidence type="ECO:0000256" key="7">
    <source>
        <dbReference type="SAM" id="MobiDB-lite"/>
    </source>
</evidence>
<dbReference type="InterPro" id="IPR018316">
    <property type="entry name" value="Tubulin/FtsZ_2-layer-sand-dom"/>
</dbReference>
<feature type="binding site" evidence="4">
    <location>
        <position position="149"/>
    </location>
    <ligand>
        <name>GTP</name>
        <dbReference type="ChEBI" id="CHEBI:37565"/>
    </ligand>
</feature>
<organism evidence="10 11">
    <name type="scientific">Thermaurantimonas aggregans</name>
    <dbReference type="NCBI Taxonomy" id="2173829"/>
    <lineage>
        <taxon>Bacteria</taxon>
        <taxon>Pseudomonadati</taxon>
        <taxon>Bacteroidota</taxon>
        <taxon>Flavobacteriia</taxon>
        <taxon>Flavobacteriales</taxon>
        <taxon>Schleiferiaceae</taxon>
        <taxon>Thermaurantimonas</taxon>
    </lineage>
</organism>
<evidence type="ECO:0000256" key="3">
    <source>
        <dbReference type="ARBA" id="ARBA00023134"/>
    </source>
</evidence>
<proteinExistence type="inferred from homology"/>
<keyword evidence="2 4" id="KW-0547">Nucleotide-binding</keyword>
<dbReference type="Pfam" id="PF12327">
    <property type="entry name" value="FtsZ_C"/>
    <property type="match status" value="1"/>
</dbReference>
<gene>
    <name evidence="4 10" type="primary">ftsZ</name>
    <name evidence="10" type="ORF">JCM31826_14050</name>
</gene>
<dbReference type="Gene3D" id="3.40.50.1440">
    <property type="entry name" value="Tubulin/FtsZ, GTPase domain"/>
    <property type="match status" value="1"/>
</dbReference>
<name>A0A401XLP0_9FLAO</name>
<dbReference type="Gene3D" id="3.30.1330.20">
    <property type="entry name" value="Tubulin/FtsZ, C-terminal domain"/>
    <property type="match status" value="1"/>
</dbReference>
<dbReference type="HAMAP" id="MF_00909">
    <property type="entry name" value="FtsZ"/>
    <property type="match status" value="1"/>
</dbReference>
<dbReference type="InterPro" id="IPR036525">
    <property type="entry name" value="Tubulin/FtsZ_GTPase_sf"/>
</dbReference>
<comment type="similarity">
    <text evidence="1 4 6">Belongs to the FtsZ family.</text>
</comment>
<dbReference type="InterPro" id="IPR024757">
    <property type="entry name" value="FtsZ_C"/>
</dbReference>
<feature type="region of interest" description="Disordered" evidence="7">
    <location>
        <begin position="600"/>
        <end position="625"/>
    </location>
</feature>
<comment type="subunit">
    <text evidence="4">Homodimer. Polymerizes to form a dynamic ring structure in a strictly GTP-dependent manner. Interacts directly with several other division proteins.</text>
</comment>
<evidence type="ECO:0000256" key="6">
    <source>
        <dbReference type="RuleBase" id="RU000631"/>
    </source>
</evidence>
<dbReference type="GO" id="GO:0051258">
    <property type="term" value="P:protein polymerization"/>
    <property type="evidence" value="ECO:0007669"/>
    <property type="project" value="UniProtKB-UniRule"/>
</dbReference>
<evidence type="ECO:0000313" key="10">
    <source>
        <dbReference type="EMBL" id="GCD77923.1"/>
    </source>
</evidence>
<comment type="caution">
    <text evidence="10">The sequence shown here is derived from an EMBL/GenBank/DDBJ whole genome shotgun (WGS) entry which is preliminary data.</text>
</comment>
<comment type="function">
    <text evidence="4 6">Essential cell division protein that forms a contractile ring structure (Z ring) at the future cell division site. The regulation of the ring assembly controls the timing and the location of cell division. One of the functions of the FtsZ ring is to recruit other cell division proteins to the septum to produce a new cell wall between the dividing cells. Binds GTP and shows GTPase activity.</text>
</comment>
<dbReference type="InterPro" id="IPR003008">
    <property type="entry name" value="Tubulin_FtsZ_GTPase"/>
</dbReference>
<dbReference type="InterPro" id="IPR008280">
    <property type="entry name" value="Tub_FtsZ_C"/>
</dbReference>
<dbReference type="PANTHER" id="PTHR30314">
    <property type="entry name" value="CELL DIVISION PROTEIN FTSZ-RELATED"/>
    <property type="match status" value="1"/>
</dbReference>
<feature type="binding site" evidence="4">
    <location>
        <position position="192"/>
    </location>
    <ligand>
        <name>GTP</name>
        <dbReference type="ChEBI" id="CHEBI:37565"/>
    </ligand>
</feature>
<dbReference type="PANTHER" id="PTHR30314:SF3">
    <property type="entry name" value="MITOCHONDRIAL DIVISION PROTEIN FSZA"/>
    <property type="match status" value="1"/>
</dbReference>
<evidence type="ECO:0000313" key="11">
    <source>
        <dbReference type="Proteomes" id="UP000286715"/>
    </source>
</evidence>
<dbReference type="SMART" id="SM00865">
    <property type="entry name" value="Tubulin_C"/>
    <property type="match status" value="1"/>
</dbReference>
<reference evidence="10 11" key="1">
    <citation type="submission" date="2018-11" db="EMBL/GenBank/DDBJ databases">
        <title>Schleiferia aggregans sp. nov., a moderately thermophilic heterotrophic bacterium isolated from microbial mats at a terrestrial hot spring.</title>
        <authorList>
            <person name="Iino T."/>
            <person name="Ohkuma M."/>
            <person name="Haruta S."/>
        </authorList>
    </citation>
    <scope>NUCLEOTIDE SEQUENCE [LARGE SCALE GENOMIC DNA]</scope>
    <source>
        <strain evidence="10 11">LA</strain>
    </source>
</reference>
<feature type="binding site" evidence="4">
    <location>
        <position position="145"/>
    </location>
    <ligand>
        <name>GTP</name>
        <dbReference type="ChEBI" id="CHEBI:37565"/>
    </ligand>
</feature>
<dbReference type="OrthoDB" id="9813375at2"/>
<evidence type="ECO:0000256" key="5">
    <source>
        <dbReference type="NCBIfam" id="TIGR00065"/>
    </source>
</evidence>
<dbReference type="InterPro" id="IPR045061">
    <property type="entry name" value="FtsZ/CetZ"/>
</dbReference>
<dbReference type="AlphaFoldDB" id="A0A401XLP0"/>
<evidence type="ECO:0000259" key="8">
    <source>
        <dbReference type="SMART" id="SM00864"/>
    </source>
</evidence>
<evidence type="ECO:0000256" key="2">
    <source>
        <dbReference type="ARBA" id="ARBA00022741"/>
    </source>
</evidence>
<dbReference type="Pfam" id="PF00091">
    <property type="entry name" value="Tubulin"/>
    <property type="match status" value="1"/>
</dbReference>
<dbReference type="PRINTS" id="PR00423">
    <property type="entry name" value="CELLDVISFTSZ"/>
</dbReference>
<evidence type="ECO:0000256" key="4">
    <source>
        <dbReference type="HAMAP-Rule" id="MF_00909"/>
    </source>
</evidence>
<keyword evidence="4 6" id="KW-0131">Cell cycle</keyword>
<keyword evidence="4" id="KW-0963">Cytoplasm</keyword>
<dbReference type="RefSeq" id="WP_124397988.1">
    <property type="nucleotide sequence ID" value="NZ_BHZE01000013.1"/>
</dbReference>
<keyword evidence="3 4" id="KW-0342">GTP-binding</keyword>